<protein>
    <recommendedName>
        <fullName evidence="1">UBC core domain-containing protein</fullName>
    </recommendedName>
</protein>
<organism evidence="2">
    <name type="scientific">Oikopleura dioica</name>
    <name type="common">Tunicate</name>
    <dbReference type="NCBI Taxonomy" id="34765"/>
    <lineage>
        <taxon>Eukaryota</taxon>
        <taxon>Metazoa</taxon>
        <taxon>Chordata</taxon>
        <taxon>Tunicata</taxon>
        <taxon>Appendicularia</taxon>
        <taxon>Copelata</taxon>
        <taxon>Oikopleuridae</taxon>
        <taxon>Oikopleura</taxon>
    </lineage>
</organism>
<proteinExistence type="predicted"/>
<evidence type="ECO:0000259" key="1">
    <source>
        <dbReference type="PROSITE" id="PS50127"/>
    </source>
</evidence>
<dbReference type="PROSITE" id="PS50127">
    <property type="entry name" value="UBC_2"/>
    <property type="match status" value="1"/>
</dbReference>
<dbReference type="Pfam" id="PF00179">
    <property type="entry name" value="UQ_con"/>
    <property type="match status" value="1"/>
</dbReference>
<keyword evidence="3" id="KW-1185">Reference proteome</keyword>
<dbReference type="EMBL" id="FN653025">
    <property type="protein sequence ID" value="CBY18518.1"/>
    <property type="molecule type" value="Genomic_DNA"/>
</dbReference>
<evidence type="ECO:0000313" key="3">
    <source>
        <dbReference type="Proteomes" id="UP000001307"/>
    </source>
</evidence>
<accession>E4X5E9</accession>
<dbReference type="InterPro" id="IPR016135">
    <property type="entry name" value="UBQ-conjugating_enzyme/RWD"/>
</dbReference>
<dbReference type="AlphaFoldDB" id="E4X5E9"/>
<gene>
    <name evidence="2" type="ORF">GSOID_T00002384001</name>
</gene>
<name>E4X5E9_OIKDI</name>
<dbReference type="Gene3D" id="3.10.110.10">
    <property type="entry name" value="Ubiquitin Conjugating Enzyme"/>
    <property type="match status" value="1"/>
</dbReference>
<dbReference type="InParanoid" id="E4X5E9"/>
<dbReference type="SUPFAM" id="SSF54495">
    <property type="entry name" value="UBC-like"/>
    <property type="match status" value="1"/>
</dbReference>
<sequence>MIEGFLACCKFGKNITLAKLTPTLWKMSFPGRRGTSFEGKICNFMIDFPPGFPFYPPDIYCIDKDDHPFLHEGNRIPFFFLDDSSWSQNYPLTLFITGIYRLFMINRPQALQQESKERKHRIYIPICAIDMYIDVIDKQNNSNSTPRAAWASFCSNEMTYLRYKSEINKFNCLCEICQIDKEIEEHEAKKNAVFAAIIECKKMIQENNILGVTD</sequence>
<dbReference type="InterPro" id="IPR000608">
    <property type="entry name" value="UBC"/>
</dbReference>
<reference evidence="2" key="1">
    <citation type="journal article" date="2010" name="Science">
        <title>Plasticity of animal genome architecture unmasked by rapid evolution of a pelagic tunicate.</title>
        <authorList>
            <person name="Denoeud F."/>
            <person name="Henriet S."/>
            <person name="Mungpakdee S."/>
            <person name="Aury J.M."/>
            <person name="Da Silva C."/>
            <person name="Brinkmann H."/>
            <person name="Mikhaleva J."/>
            <person name="Olsen L.C."/>
            <person name="Jubin C."/>
            <person name="Canestro C."/>
            <person name="Bouquet J.M."/>
            <person name="Danks G."/>
            <person name="Poulain J."/>
            <person name="Campsteijn C."/>
            <person name="Adamski M."/>
            <person name="Cross I."/>
            <person name="Yadetie F."/>
            <person name="Muffato M."/>
            <person name="Louis A."/>
            <person name="Butcher S."/>
            <person name="Tsagkogeorga G."/>
            <person name="Konrad A."/>
            <person name="Singh S."/>
            <person name="Jensen M.F."/>
            <person name="Cong E.H."/>
            <person name="Eikeseth-Otteraa H."/>
            <person name="Noel B."/>
            <person name="Anthouard V."/>
            <person name="Porcel B.M."/>
            <person name="Kachouri-Lafond R."/>
            <person name="Nishino A."/>
            <person name="Ugolini M."/>
            <person name="Chourrout P."/>
            <person name="Nishida H."/>
            <person name="Aasland R."/>
            <person name="Huzurbazar S."/>
            <person name="Westhof E."/>
            <person name="Delsuc F."/>
            <person name="Lehrach H."/>
            <person name="Reinhardt R."/>
            <person name="Weissenbach J."/>
            <person name="Roy S.W."/>
            <person name="Artiguenave F."/>
            <person name="Postlethwait J.H."/>
            <person name="Manak J.R."/>
            <person name="Thompson E.M."/>
            <person name="Jaillon O."/>
            <person name="Du Pasquier L."/>
            <person name="Boudinot P."/>
            <person name="Liberles D.A."/>
            <person name="Volff J.N."/>
            <person name="Philippe H."/>
            <person name="Lenhard B."/>
            <person name="Roest Crollius H."/>
            <person name="Wincker P."/>
            <person name="Chourrout D."/>
        </authorList>
    </citation>
    <scope>NUCLEOTIDE SEQUENCE [LARGE SCALE GENOMIC DNA]</scope>
</reference>
<dbReference type="Proteomes" id="UP000001307">
    <property type="component" value="Unassembled WGS sequence"/>
</dbReference>
<evidence type="ECO:0000313" key="2">
    <source>
        <dbReference type="EMBL" id="CBY18518.1"/>
    </source>
</evidence>
<feature type="domain" description="UBC core" evidence="1">
    <location>
        <begin position="1"/>
        <end position="141"/>
    </location>
</feature>